<evidence type="ECO:0000256" key="2">
    <source>
        <dbReference type="ARBA" id="ARBA00023015"/>
    </source>
</evidence>
<keyword evidence="9" id="KW-1185">Reference proteome</keyword>
<dbReference type="EMBL" id="BMIW01000039">
    <property type="protein sequence ID" value="GGG14580.1"/>
    <property type="molecule type" value="Genomic_DNA"/>
</dbReference>
<dbReference type="Pfam" id="PF04542">
    <property type="entry name" value="Sigma70_r2"/>
    <property type="match status" value="1"/>
</dbReference>
<dbReference type="InterPro" id="IPR039425">
    <property type="entry name" value="RNA_pol_sigma-70-like"/>
</dbReference>
<dbReference type="InterPro" id="IPR007627">
    <property type="entry name" value="RNA_pol_sigma70_r2"/>
</dbReference>
<feature type="domain" description="RNA polymerase sigma-70 region 4" evidence="7">
    <location>
        <begin position="126"/>
        <end position="173"/>
    </location>
</feature>
<dbReference type="Gene3D" id="1.10.10.10">
    <property type="entry name" value="Winged helix-like DNA-binding domain superfamily/Winged helix DNA-binding domain"/>
    <property type="match status" value="1"/>
</dbReference>
<dbReference type="PANTHER" id="PTHR43133:SF8">
    <property type="entry name" value="RNA POLYMERASE SIGMA FACTOR HI_1459-RELATED"/>
    <property type="match status" value="1"/>
</dbReference>
<keyword evidence="8" id="KW-0240">DNA-directed RNA polymerase</keyword>
<dbReference type="Pfam" id="PF04545">
    <property type="entry name" value="Sigma70_r4"/>
    <property type="match status" value="1"/>
</dbReference>
<dbReference type="PANTHER" id="PTHR43133">
    <property type="entry name" value="RNA POLYMERASE ECF-TYPE SIGMA FACTO"/>
    <property type="match status" value="1"/>
</dbReference>
<sequence length="205" mass="24211">MISDQQLAQQMAEGDQGAFELLVTRYHGPLLSYVTQQLRDRAKAEDIVQETFIRLIRHLQRYGELEQLRPWLYKVALNLCRDYWRTASYRSEQTAALEMPEEADPAPSADELLEKQEQAQLVAESLERLPEIQQEVVRMRFFHDLKLQEIAELMDIPLSIVKSHLYGALRKLKRVLAKREEIILSEYREPMKKQEREVLQHETLH</sequence>
<dbReference type="CDD" id="cd06171">
    <property type="entry name" value="Sigma70_r4"/>
    <property type="match status" value="1"/>
</dbReference>
<evidence type="ECO:0000259" key="6">
    <source>
        <dbReference type="Pfam" id="PF04542"/>
    </source>
</evidence>
<accession>A0ABQ1W613</accession>
<protein>
    <submittedName>
        <fullName evidence="8">DNA-directed RNA polymerase sigma-70 factor</fullName>
    </submittedName>
</protein>
<keyword evidence="3" id="KW-0731">Sigma factor</keyword>
<dbReference type="InterPro" id="IPR036388">
    <property type="entry name" value="WH-like_DNA-bd_sf"/>
</dbReference>
<name>A0ABQ1W613_9BACL</name>
<dbReference type="InterPro" id="IPR007630">
    <property type="entry name" value="RNA_pol_sigma70_r4"/>
</dbReference>
<reference evidence="9" key="1">
    <citation type="journal article" date="2019" name="Int. J. Syst. Evol. Microbiol.">
        <title>The Global Catalogue of Microorganisms (GCM) 10K type strain sequencing project: providing services to taxonomists for standard genome sequencing and annotation.</title>
        <authorList>
            <consortium name="The Broad Institute Genomics Platform"/>
            <consortium name="The Broad Institute Genome Sequencing Center for Infectious Disease"/>
            <person name="Wu L."/>
            <person name="Ma J."/>
        </authorList>
    </citation>
    <scope>NUCLEOTIDE SEQUENCE [LARGE SCALE GENOMIC DNA]</scope>
    <source>
        <strain evidence="9">CGMCC 1.15420</strain>
    </source>
</reference>
<evidence type="ECO:0000313" key="8">
    <source>
        <dbReference type="EMBL" id="GGG14580.1"/>
    </source>
</evidence>
<dbReference type="SUPFAM" id="SSF88946">
    <property type="entry name" value="Sigma2 domain of RNA polymerase sigma factors"/>
    <property type="match status" value="1"/>
</dbReference>
<dbReference type="InterPro" id="IPR014284">
    <property type="entry name" value="RNA_pol_sigma-70_dom"/>
</dbReference>
<organism evidence="8 9">
    <name type="scientific">Paenibacillus aceti</name>
    <dbReference type="NCBI Taxonomy" id="1820010"/>
    <lineage>
        <taxon>Bacteria</taxon>
        <taxon>Bacillati</taxon>
        <taxon>Bacillota</taxon>
        <taxon>Bacilli</taxon>
        <taxon>Bacillales</taxon>
        <taxon>Paenibacillaceae</taxon>
        <taxon>Paenibacillus</taxon>
    </lineage>
</organism>
<dbReference type="SUPFAM" id="SSF88659">
    <property type="entry name" value="Sigma3 and sigma4 domains of RNA polymerase sigma factors"/>
    <property type="match status" value="1"/>
</dbReference>
<evidence type="ECO:0000256" key="4">
    <source>
        <dbReference type="ARBA" id="ARBA00023125"/>
    </source>
</evidence>
<dbReference type="RefSeq" id="WP_120463484.1">
    <property type="nucleotide sequence ID" value="NZ_BMIW01000039.1"/>
</dbReference>
<keyword evidence="5" id="KW-0804">Transcription</keyword>
<comment type="similarity">
    <text evidence="1">Belongs to the sigma-70 factor family. ECF subfamily.</text>
</comment>
<dbReference type="InterPro" id="IPR013324">
    <property type="entry name" value="RNA_pol_sigma_r3/r4-like"/>
</dbReference>
<proteinExistence type="inferred from homology"/>
<dbReference type="NCBIfam" id="TIGR02937">
    <property type="entry name" value="sigma70-ECF"/>
    <property type="match status" value="1"/>
</dbReference>
<keyword evidence="2" id="KW-0805">Transcription regulation</keyword>
<dbReference type="GO" id="GO:0000428">
    <property type="term" value="C:DNA-directed RNA polymerase complex"/>
    <property type="evidence" value="ECO:0007669"/>
    <property type="project" value="UniProtKB-KW"/>
</dbReference>
<evidence type="ECO:0000313" key="9">
    <source>
        <dbReference type="Proteomes" id="UP000608420"/>
    </source>
</evidence>
<dbReference type="InterPro" id="IPR013325">
    <property type="entry name" value="RNA_pol_sigma_r2"/>
</dbReference>
<dbReference type="Proteomes" id="UP000608420">
    <property type="component" value="Unassembled WGS sequence"/>
</dbReference>
<keyword evidence="4" id="KW-0238">DNA-binding</keyword>
<feature type="domain" description="RNA polymerase sigma-70 region 2" evidence="6">
    <location>
        <begin position="22"/>
        <end position="87"/>
    </location>
</feature>
<gene>
    <name evidence="8" type="ORF">GCM10010913_40520</name>
</gene>
<evidence type="ECO:0000256" key="3">
    <source>
        <dbReference type="ARBA" id="ARBA00023082"/>
    </source>
</evidence>
<comment type="caution">
    <text evidence="8">The sequence shown here is derived from an EMBL/GenBank/DDBJ whole genome shotgun (WGS) entry which is preliminary data.</text>
</comment>
<dbReference type="Gene3D" id="1.10.1740.10">
    <property type="match status" value="1"/>
</dbReference>
<evidence type="ECO:0000259" key="7">
    <source>
        <dbReference type="Pfam" id="PF04545"/>
    </source>
</evidence>
<evidence type="ECO:0000256" key="1">
    <source>
        <dbReference type="ARBA" id="ARBA00010641"/>
    </source>
</evidence>
<evidence type="ECO:0000256" key="5">
    <source>
        <dbReference type="ARBA" id="ARBA00023163"/>
    </source>
</evidence>